<feature type="domain" description="Polysaccharide pyruvyl transferase" evidence="1">
    <location>
        <begin position="42"/>
        <end position="197"/>
    </location>
</feature>
<keyword evidence="3" id="KW-1185">Reference proteome</keyword>
<proteinExistence type="predicted"/>
<evidence type="ECO:0000313" key="3">
    <source>
        <dbReference type="Proteomes" id="UP000235826"/>
    </source>
</evidence>
<accession>A0A2K9PM91</accession>
<dbReference type="EMBL" id="CP025791">
    <property type="protein sequence ID" value="AUP78184.1"/>
    <property type="molecule type" value="Genomic_DNA"/>
</dbReference>
<dbReference type="Proteomes" id="UP000235826">
    <property type="component" value="Chromosome"/>
</dbReference>
<dbReference type="AlphaFoldDB" id="A0A2K9PM91"/>
<dbReference type="InterPro" id="IPR007345">
    <property type="entry name" value="Polysacch_pyruvyl_Trfase"/>
</dbReference>
<dbReference type="GO" id="GO:0016740">
    <property type="term" value="F:transferase activity"/>
    <property type="evidence" value="ECO:0007669"/>
    <property type="project" value="UniProtKB-KW"/>
</dbReference>
<sequence length="269" mass="30867">MGIRLFWWQGKRQDGRENYGDLMSKYLVEKISNEKVKTVLNPSKRRYKYLLKHYLSIGSIVSYANKKSIVWGSGIIKNNDTIRNAKFLAVRGPLTRAGIIEKGFSCPEIYGDPALLIPCYYNKQVSKKYAIGIIPHYVDYEEVNKRFKDNDAVKVIDLLTYDVEKTTDEILECEQIISSSLHGVIVSHAYHIPALWVKFSDKLFGDDIKFYDYFESVGIAFKETISIPVKDLTVDTIEALFLQNKSVMTINPSLLKQRQEGLLKSCPFN</sequence>
<organism evidence="2 3">
    <name type="scientific">Flavivirga eckloniae</name>
    <dbReference type="NCBI Taxonomy" id="1803846"/>
    <lineage>
        <taxon>Bacteria</taxon>
        <taxon>Pseudomonadati</taxon>
        <taxon>Bacteroidota</taxon>
        <taxon>Flavobacteriia</taxon>
        <taxon>Flavobacteriales</taxon>
        <taxon>Flavobacteriaceae</taxon>
        <taxon>Flavivirga</taxon>
    </lineage>
</organism>
<keyword evidence="2" id="KW-0808">Transferase</keyword>
<dbReference type="RefSeq" id="WP_102754842.1">
    <property type="nucleotide sequence ID" value="NZ_CP025791.1"/>
</dbReference>
<reference evidence="2 3" key="1">
    <citation type="submission" date="2018-01" db="EMBL/GenBank/DDBJ databases">
        <title>Complete genome sequence of Flavivirga eckloniae ECD14 isolated from seaweed Ecklonia cava.</title>
        <authorList>
            <person name="Lee J.H."/>
            <person name="Baik K.S."/>
            <person name="Seong C.N."/>
        </authorList>
    </citation>
    <scope>NUCLEOTIDE SEQUENCE [LARGE SCALE GENOMIC DNA]</scope>
    <source>
        <strain evidence="2 3">ECD14</strain>
    </source>
</reference>
<dbReference type="OrthoDB" id="9803627at2"/>
<name>A0A2K9PM91_9FLAO</name>
<dbReference type="KEGG" id="fek:C1H87_05420"/>
<gene>
    <name evidence="2" type="ORF">C1H87_05420</name>
</gene>
<protein>
    <submittedName>
        <fullName evidence="2">Polysaccharide pyruvyl transferase family protein</fullName>
    </submittedName>
</protein>
<evidence type="ECO:0000259" key="1">
    <source>
        <dbReference type="Pfam" id="PF04230"/>
    </source>
</evidence>
<dbReference type="Pfam" id="PF04230">
    <property type="entry name" value="PS_pyruv_trans"/>
    <property type="match status" value="1"/>
</dbReference>
<evidence type="ECO:0000313" key="2">
    <source>
        <dbReference type="EMBL" id="AUP78184.1"/>
    </source>
</evidence>